<dbReference type="AlphaFoldDB" id="V5FM21"/>
<feature type="signal peptide" evidence="1">
    <location>
        <begin position="1"/>
        <end position="18"/>
    </location>
</feature>
<comment type="caution">
    <text evidence="2">The sequence shown here is derived from an EMBL/GenBank/DDBJ whole genome shotgun (WGS) entry which is preliminary data.</text>
</comment>
<reference evidence="2 3" key="1">
    <citation type="submission" date="2013-11" db="EMBL/GenBank/DDBJ databases">
        <title>Whole genome shotgun sequence of Vibrio halioticoli NBRC 102217.</title>
        <authorList>
            <person name="Isaki S."/>
            <person name="Kimura A."/>
            <person name="Ohji S."/>
            <person name="Hosoyama A."/>
            <person name="Fujita N."/>
            <person name="Hashimoto M."/>
            <person name="Hosoyama Y."/>
            <person name="Yamazoe A."/>
        </authorList>
    </citation>
    <scope>NUCLEOTIDE SEQUENCE [LARGE SCALE GENOMIC DNA]</scope>
    <source>
        <strain evidence="2 3">NBRC 102217</strain>
    </source>
</reference>
<keyword evidence="1" id="KW-0732">Signal</keyword>
<accession>V5FM21</accession>
<evidence type="ECO:0000256" key="1">
    <source>
        <dbReference type="SAM" id="SignalP"/>
    </source>
</evidence>
<dbReference type="Proteomes" id="UP000017800">
    <property type="component" value="Unassembled WGS sequence"/>
</dbReference>
<protein>
    <submittedName>
        <fullName evidence="2">Uncharacterized protein</fullName>
    </submittedName>
</protein>
<organism evidence="2 3">
    <name type="scientific">Vibrio halioticoli NBRC 102217</name>
    <dbReference type="NCBI Taxonomy" id="1219072"/>
    <lineage>
        <taxon>Bacteria</taxon>
        <taxon>Pseudomonadati</taxon>
        <taxon>Pseudomonadota</taxon>
        <taxon>Gammaproteobacteria</taxon>
        <taxon>Vibrionales</taxon>
        <taxon>Vibrionaceae</taxon>
        <taxon>Vibrio</taxon>
    </lineage>
</organism>
<proteinExistence type="predicted"/>
<feature type="chain" id="PRO_5004732989" evidence="1">
    <location>
        <begin position="19"/>
        <end position="175"/>
    </location>
</feature>
<dbReference type="RefSeq" id="WP_023404256.1">
    <property type="nucleotide sequence ID" value="NZ_BAUJ01000029.1"/>
</dbReference>
<sequence length="175" mass="20021">MNKLTLLSVLLVTPMATASTPFWKPEGINVKAPTWKTDYYNDLLNIESISLHVEQIPKEHYYGDTVLSMDISCNNTHKFNFNALNPYPVYSSVEDTQLITVDGQDIKLESVRFRPVSKAGQKFVIEHFKKQKTVNINGYSYPATGFTKAYTDAIKICNKELQVKNKNNQRRRNAL</sequence>
<keyword evidence="3" id="KW-1185">Reference proteome</keyword>
<evidence type="ECO:0000313" key="2">
    <source>
        <dbReference type="EMBL" id="GAD89902.1"/>
    </source>
</evidence>
<dbReference type="EMBL" id="BAUJ01000029">
    <property type="protein sequence ID" value="GAD89902.1"/>
    <property type="molecule type" value="Genomic_DNA"/>
</dbReference>
<name>V5FM21_9VIBR</name>
<gene>
    <name evidence="2" type="ORF">VHA01S_029_00350</name>
</gene>
<evidence type="ECO:0000313" key="3">
    <source>
        <dbReference type="Proteomes" id="UP000017800"/>
    </source>
</evidence>